<feature type="transmembrane region" description="Helical" evidence="1">
    <location>
        <begin position="205"/>
        <end position="222"/>
    </location>
</feature>
<organism evidence="2 3">
    <name type="scientific">Pseudanabaena mucicola FACHB-723</name>
    <dbReference type="NCBI Taxonomy" id="2692860"/>
    <lineage>
        <taxon>Bacteria</taxon>
        <taxon>Bacillati</taxon>
        <taxon>Cyanobacteriota</taxon>
        <taxon>Cyanophyceae</taxon>
        <taxon>Pseudanabaenales</taxon>
        <taxon>Pseudanabaenaceae</taxon>
        <taxon>Pseudanabaena</taxon>
    </lineage>
</organism>
<gene>
    <name evidence="2" type="ORF">H6F41_18605</name>
</gene>
<comment type="caution">
    <text evidence="2">The sequence shown here is derived from an EMBL/GenBank/DDBJ whole genome shotgun (WGS) entry which is preliminary data.</text>
</comment>
<dbReference type="InterPro" id="IPR038762">
    <property type="entry name" value="ABM_predict"/>
</dbReference>
<dbReference type="Gene3D" id="3.30.70.100">
    <property type="match status" value="1"/>
</dbReference>
<proteinExistence type="predicted"/>
<dbReference type="Proteomes" id="UP000642094">
    <property type="component" value="Unassembled WGS sequence"/>
</dbReference>
<dbReference type="InterPro" id="IPR011008">
    <property type="entry name" value="Dimeric_a/b-barrel"/>
</dbReference>
<name>A0ABR8A3C6_9CYAN</name>
<sequence length="224" mass="25749">MLTVNQVQDEIFYSSAVIEHIVSKDKQIAFRQWHQSLVRSIQKAEGYIQIDMPSPLECKNGVLKWYSVMHFDSPTHLNNWLASSDRKEMMKTGQQFFETYRFKSFTTGLEGWFSHQSGAEMTSLGPSAWKQALIVVLGLYPIVFLQSKLFESLGIMQSWSFANSMLVNLLITTIILTWFVIPQITRPLEFWLRPAYVFSKTKTELVGVSAIILAMAAMVLLFNY</sequence>
<evidence type="ECO:0000313" key="3">
    <source>
        <dbReference type="Proteomes" id="UP000642094"/>
    </source>
</evidence>
<dbReference type="EMBL" id="JACJQB010000086">
    <property type="protein sequence ID" value="MBD2190138.1"/>
    <property type="molecule type" value="Genomic_DNA"/>
</dbReference>
<evidence type="ECO:0000313" key="2">
    <source>
        <dbReference type="EMBL" id="MBD2190138.1"/>
    </source>
</evidence>
<dbReference type="RefSeq" id="WP_190404941.1">
    <property type="nucleotide sequence ID" value="NZ_JACJQB010000086.1"/>
</dbReference>
<dbReference type="PANTHER" id="PTHR40057">
    <property type="entry name" value="SLR1162 PROTEIN"/>
    <property type="match status" value="1"/>
</dbReference>
<accession>A0ABR8A3C6</accession>
<keyword evidence="1" id="KW-1133">Transmembrane helix</keyword>
<keyword evidence="3" id="KW-1185">Reference proteome</keyword>
<keyword evidence="1" id="KW-0472">Membrane</keyword>
<reference evidence="2 3" key="1">
    <citation type="journal article" date="2020" name="ISME J.">
        <title>Comparative genomics reveals insights into cyanobacterial evolution and habitat adaptation.</title>
        <authorList>
            <person name="Chen M.Y."/>
            <person name="Teng W.K."/>
            <person name="Zhao L."/>
            <person name="Hu C.X."/>
            <person name="Zhou Y.K."/>
            <person name="Han B.P."/>
            <person name="Song L.R."/>
            <person name="Shu W.S."/>
        </authorList>
    </citation>
    <scope>NUCLEOTIDE SEQUENCE [LARGE SCALE GENOMIC DNA]</scope>
    <source>
        <strain evidence="2 3">FACHB-723</strain>
    </source>
</reference>
<dbReference type="PANTHER" id="PTHR40057:SF1">
    <property type="entry name" value="SLR1162 PROTEIN"/>
    <property type="match status" value="1"/>
</dbReference>
<feature type="transmembrane region" description="Helical" evidence="1">
    <location>
        <begin position="166"/>
        <end position="185"/>
    </location>
</feature>
<evidence type="ECO:0000256" key="1">
    <source>
        <dbReference type="SAM" id="Phobius"/>
    </source>
</evidence>
<evidence type="ECO:0008006" key="4">
    <source>
        <dbReference type="Google" id="ProtNLM"/>
    </source>
</evidence>
<protein>
    <recommendedName>
        <fullName evidence="4">Antibiotic biosynthesis monooxygenase</fullName>
    </recommendedName>
</protein>
<keyword evidence="1" id="KW-0812">Transmembrane</keyword>
<dbReference type="SUPFAM" id="SSF54909">
    <property type="entry name" value="Dimeric alpha+beta barrel"/>
    <property type="match status" value="1"/>
</dbReference>